<feature type="coiled-coil region" evidence="1">
    <location>
        <begin position="684"/>
        <end position="711"/>
    </location>
</feature>
<evidence type="ECO:0000256" key="1">
    <source>
        <dbReference type="SAM" id="Coils"/>
    </source>
</evidence>
<sequence length="788" mass="86710">METKPRSEIGPLIDAARSATATLKPSPSGPTEIPLEVIGLASRLAGHPEAKGAVFEKKGVPPGVARWKLAASNPETKDTLVEETAPLRAVRWRSVDTRPSFQLAPNPLNFEIASSNTGESENAQSLQDKAQKLLDANDANDLLQPLQEIAQRRNDIHLHGQRPPELNALVILLYKSRFGAQSLDESPRHIPRVLEAILPRLRRNPSGGETDILWSGTGRTPWPGAADLIIHELSQIAKPVNQMHVDVSIMTALACGDALTALSIAQAAQELLPQQGDAAPNSALGRSRPMFEVAYDLYPPAAKAQFDRVVASIGRGRLSGLETSDVAKRMREAAQTRAEKRMAHSINNWYIHQQVIDPEQRAQLLDPPQLQAVIEQAAAEGMGWAGIDEGVQQLVERVIDGQMANIISSELARRIHPENSVDVLTRLSDIELRQLGINIPVVEIDEPLRLGFRGTYAPNEFSGIYHQPGEDPLADNQGTKLNNISAANSAIAGREIAAQQFTSGRVGLVDLISLLRNPSDYVNWLAYTIRRDLRQDRDKPEMDQEVTRRRRIVAQKLVGGVNFIQALAENPQTRQILQREFGFGDWVEETHLRESHLDKVQEALRDCFKDPTGPELGITIYDACLIEGQYDEDRKVAEQLAAAKPAEVSQLARQTNQKARGVLAEVTDTYKGQLADLVVTMTKEAEMESTRSQLQAQLDQLDTRLTDLNRATVVPPFLKWIVPGATTDTEKARLTAQIQSTLKTVKESLSTLEQPAADTGPGYQEQEAKLRGKIAQLQNVLPPATIKS</sequence>
<gene>
    <name evidence="2" type="ORF">A3D25_02660</name>
</gene>
<proteinExistence type="predicted"/>
<organism evidence="2 3">
    <name type="scientific">Candidatus Daviesbacteria bacterium RIFCSPHIGHO2_02_FULL_43_12</name>
    <dbReference type="NCBI Taxonomy" id="1797776"/>
    <lineage>
        <taxon>Bacteria</taxon>
        <taxon>Candidatus Daviesiibacteriota</taxon>
    </lineage>
</organism>
<comment type="caution">
    <text evidence="2">The sequence shown here is derived from an EMBL/GenBank/DDBJ whole genome shotgun (WGS) entry which is preliminary data.</text>
</comment>
<dbReference type="EMBL" id="MFDD01000002">
    <property type="protein sequence ID" value="OGE41403.1"/>
    <property type="molecule type" value="Genomic_DNA"/>
</dbReference>
<protein>
    <submittedName>
        <fullName evidence="2">Uncharacterized protein</fullName>
    </submittedName>
</protein>
<evidence type="ECO:0000313" key="2">
    <source>
        <dbReference type="EMBL" id="OGE41403.1"/>
    </source>
</evidence>
<dbReference type="AlphaFoldDB" id="A0A1F5KKF1"/>
<evidence type="ECO:0000313" key="3">
    <source>
        <dbReference type="Proteomes" id="UP000177328"/>
    </source>
</evidence>
<accession>A0A1F5KKF1</accession>
<keyword evidence="1" id="KW-0175">Coiled coil</keyword>
<name>A0A1F5KKF1_9BACT</name>
<dbReference type="Proteomes" id="UP000177328">
    <property type="component" value="Unassembled WGS sequence"/>
</dbReference>
<reference evidence="2 3" key="1">
    <citation type="journal article" date="2016" name="Nat. Commun.">
        <title>Thousands of microbial genomes shed light on interconnected biogeochemical processes in an aquifer system.</title>
        <authorList>
            <person name="Anantharaman K."/>
            <person name="Brown C.T."/>
            <person name="Hug L.A."/>
            <person name="Sharon I."/>
            <person name="Castelle C.J."/>
            <person name="Probst A.J."/>
            <person name="Thomas B.C."/>
            <person name="Singh A."/>
            <person name="Wilkins M.J."/>
            <person name="Karaoz U."/>
            <person name="Brodie E.L."/>
            <person name="Williams K.H."/>
            <person name="Hubbard S.S."/>
            <person name="Banfield J.F."/>
        </authorList>
    </citation>
    <scope>NUCLEOTIDE SEQUENCE [LARGE SCALE GENOMIC DNA]</scope>
</reference>